<gene>
    <name evidence="1" type="ORF">AURDEDRAFT_27981</name>
</gene>
<sequence length="320" mass="37281">LEDADILRLTVATLRARSARTKIVALDEDLDLDASVSRLTKAARRAAKTNAQAMSNMQGPQDFDRAGITLAGLTQRVAVKHIRTAKAAKTQPRRMTTVNLDRARECVAETRAKKPTDRMLWQSTQRSEFSREVRVFLWKSMHDGHKIGDYWIRMKDETYQNRGYCTICGHDVLETLEHILLECADPARGQIWRLAEELWKHRHPKWHELSYGLILGCGQVTIRDQTSYRKLYGATRLYRILISESAYLIWKLRCIRRIDHSDDPDWRPHQDFVHNEWYGVLTDRMHTDHMATNTSRYGRRAIPRGRVLATWHGVLEDEHD</sequence>
<dbReference type="KEGG" id="adl:AURDEDRAFT_27981"/>
<evidence type="ECO:0000313" key="2">
    <source>
        <dbReference type="Proteomes" id="UP000006514"/>
    </source>
</evidence>
<reference evidence="2" key="1">
    <citation type="journal article" date="2012" name="Science">
        <title>The Paleozoic origin of enzymatic lignin decomposition reconstructed from 31 fungal genomes.</title>
        <authorList>
            <person name="Floudas D."/>
            <person name="Binder M."/>
            <person name="Riley R."/>
            <person name="Barry K."/>
            <person name="Blanchette R.A."/>
            <person name="Henrissat B."/>
            <person name="Martinez A.T."/>
            <person name="Otillar R."/>
            <person name="Spatafora J.W."/>
            <person name="Yadav J.S."/>
            <person name="Aerts A."/>
            <person name="Benoit I."/>
            <person name="Boyd A."/>
            <person name="Carlson A."/>
            <person name="Copeland A."/>
            <person name="Coutinho P.M."/>
            <person name="de Vries R.P."/>
            <person name="Ferreira P."/>
            <person name="Findley K."/>
            <person name="Foster B."/>
            <person name="Gaskell J."/>
            <person name="Glotzer D."/>
            <person name="Gorecki P."/>
            <person name="Heitman J."/>
            <person name="Hesse C."/>
            <person name="Hori C."/>
            <person name="Igarashi K."/>
            <person name="Jurgens J.A."/>
            <person name="Kallen N."/>
            <person name="Kersten P."/>
            <person name="Kohler A."/>
            <person name="Kuees U."/>
            <person name="Kumar T.K.A."/>
            <person name="Kuo A."/>
            <person name="LaButti K."/>
            <person name="Larrondo L.F."/>
            <person name="Lindquist E."/>
            <person name="Ling A."/>
            <person name="Lombard V."/>
            <person name="Lucas S."/>
            <person name="Lundell T."/>
            <person name="Martin R."/>
            <person name="McLaughlin D.J."/>
            <person name="Morgenstern I."/>
            <person name="Morin E."/>
            <person name="Murat C."/>
            <person name="Nagy L.G."/>
            <person name="Nolan M."/>
            <person name="Ohm R.A."/>
            <person name="Patyshakuliyeva A."/>
            <person name="Rokas A."/>
            <person name="Ruiz-Duenas F.J."/>
            <person name="Sabat G."/>
            <person name="Salamov A."/>
            <person name="Samejima M."/>
            <person name="Schmutz J."/>
            <person name="Slot J.C."/>
            <person name="St John F."/>
            <person name="Stenlid J."/>
            <person name="Sun H."/>
            <person name="Sun S."/>
            <person name="Syed K."/>
            <person name="Tsang A."/>
            <person name="Wiebenga A."/>
            <person name="Young D."/>
            <person name="Pisabarro A."/>
            <person name="Eastwood D.C."/>
            <person name="Martin F."/>
            <person name="Cullen D."/>
            <person name="Grigoriev I.V."/>
            <person name="Hibbett D.S."/>
        </authorList>
    </citation>
    <scope>NUCLEOTIDE SEQUENCE [LARGE SCALE GENOMIC DNA]</scope>
    <source>
        <strain evidence="2">TFB10046</strain>
    </source>
</reference>
<feature type="non-terminal residue" evidence="1">
    <location>
        <position position="1"/>
    </location>
</feature>
<proteinExistence type="predicted"/>
<dbReference type="Proteomes" id="UP000006514">
    <property type="component" value="Unassembled WGS sequence"/>
</dbReference>
<evidence type="ECO:0000313" key="1">
    <source>
        <dbReference type="EMBL" id="EJD33764.1"/>
    </source>
</evidence>
<keyword evidence="2" id="KW-1185">Reference proteome</keyword>
<organism evidence="1 2">
    <name type="scientific">Auricularia subglabra (strain TFB-10046 / SS5)</name>
    <name type="common">White-rot fungus</name>
    <name type="synonym">Auricularia delicata (strain TFB10046)</name>
    <dbReference type="NCBI Taxonomy" id="717982"/>
    <lineage>
        <taxon>Eukaryota</taxon>
        <taxon>Fungi</taxon>
        <taxon>Dikarya</taxon>
        <taxon>Basidiomycota</taxon>
        <taxon>Agaricomycotina</taxon>
        <taxon>Agaricomycetes</taxon>
        <taxon>Auriculariales</taxon>
        <taxon>Auriculariaceae</taxon>
        <taxon>Auricularia</taxon>
    </lineage>
</organism>
<protein>
    <submittedName>
        <fullName evidence="1">Uncharacterized protein</fullName>
    </submittedName>
</protein>
<accession>J0D4S9</accession>
<dbReference type="InParanoid" id="J0D4S9"/>
<dbReference type="EMBL" id="JH688091">
    <property type="protein sequence ID" value="EJD33764.1"/>
    <property type="molecule type" value="Genomic_DNA"/>
</dbReference>
<name>J0D4S9_AURST</name>
<dbReference type="OrthoDB" id="3056478at2759"/>
<dbReference type="AlphaFoldDB" id="J0D4S9"/>
<feature type="non-terminal residue" evidence="1">
    <location>
        <position position="320"/>
    </location>
</feature>
<dbReference type="OMA" id="IMIECER"/>
<dbReference type="eggNOG" id="KOG3752">
    <property type="taxonomic scope" value="Eukaryota"/>
</dbReference>